<evidence type="ECO:0000256" key="1">
    <source>
        <dbReference type="SAM" id="MobiDB-lite"/>
    </source>
</evidence>
<protein>
    <submittedName>
        <fullName evidence="2">Uncharacterized protein</fullName>
    </submittedName>
</protein>
<accession>A0A0B7BDJ1</accession>
<organism evidence="2">
    <name type="scientific">Arion vulgaris</name>
    <dbReference type="NCBI Taxonomy" id="1028688"/>
    <lineage>
        <taxon>Eukaryota</taxon>
        <taxon>Metazoa</taxon>
        <taxon>Spiralia</taxon>
        <taxon>Lophotrochozoa</taxon>
        <taxon>Mollusca</taxon>
        <taxon>Gastropoda</taxon>
        <taxon>Heterobranchia</taxon>
        <taxon>Euthyneura</taxon>
        <taxon>Panpulmonata</taxon>
        <taxon>Eupulmonata</taxon>
        <taxon>Stylommatophora</taxon>
        <taxon>Helicina</taxon>
        <taxon>Arionoidea</taxon>
        <taxon>Arionidae</taxon>
        <taxon>Arion</taxon>
    </lineage>
</organism>
<reference evidence="2" key="1">
    <citation type="submission" date="2014-12" db="EMBL/GenBank/DDBJ databases">
        <title>Insight into the proteome of Arion vulgaris.</title>
        <authorList>
            <person name="Aradska J."/>
            <person name="Bulat T."/>
            <person name="Smidak R."/>
            <person name="Sarate P."/>
            <person name="Gangsoo J."/>
            <person name="Sialana F."/>
            <person name="Bilban M."/>
            <person name="Lubec G."/>
        </authorList>
    </citation>
    <scope>NUCLEOTIDE SEQUENCE</scope>
    <source>
        <tissue evidence="2">Skin</tissue>
    </source>
</reference>
<proteinExistence type="predicted"/>
<name>A0A0B7BDJ1_9EUPU</name>
<feature type="compositionally biased region" description="Basic residues" evidence="1">
    <location>
        <begin position="146"/>
        <end position="158"/>
    </location>
</feature>
<gene>
    <name evidence="2" type="primary">ORF180604</name>
</gene>
<feature type="region of interest" description="Disordered" evidence="1">
    <location>
        <begin position="137"/>
        <end position="158"/>
    </location>
</feature>
<feature type="non-terminal residue" evidence="2">
    <location>
        <position position="266"/>
    </location>
</feature>
<dbReference type="EMBL" id="HACG01044168">
    <property type="protein sequence ID" value="CEK91033.1"/>
    <property type="molecule type" value="Transcribed_RNA"/>
</dbReference>
<sequence>KISSFDQKCNNAELSQVFESHHKKPEICIDFGHGGGSSQTLKKGLENVPSRFAPELSQEHHTAAFTLTHQQKDASFFTAEGVSIMSGATEELDIDVPASTRNSGIVHFASKVVHLLENEIIETLIDHDHNAETITVVDTSREQKKQGKYVKKSKTKRDLGRKRLKRTHALYEGSSSSDDETSVSLDGCTSGQSLFLGGMKKPGLVHYTEDLNIADDVSSDEDYTAHTSQHKDCKNNRKLTMRASKDSLITNLSQVSVDTGRGTRGG</sequence>
<dbReference type="AlphaFoldDB" id="A0A0B7BDJ1"/>
<feature type="non-terminal residue" evidence="2">
    <location>
        <position position="1"/>
    </location>
</feature>
<evidence type="ECO:0000313" key="2">
    <source>
        <dbReference type="EMBL" id="CEK91033.1"/>
    </source>
</evidence>